<dbReference type="PANTHER" id="PTHR47718:SF17">
    <property type="entry name" value="PROTEIN FAR1-RELATED SEQUENCE 5-LIKE"/>
    <property type="match status" value="1"/>
</dbReference>
<evidence type="ECO:0000313" key="2">
    <source>
        <dbReference type="EMBL" id="RYR45313.1"/>
    </source>
</evidence>
<dbReference type="PANTHER" id="PTHR47718">
    <property type="entry name" value="OS01G0519700 PROTEIN"/>
    <property type="match status" value="1"/>
</dbReference>
<dbReference type="EMBL" id="SDMP01000007">
    <property type="protein sequence ID" value="RYR45313.1"/>
    <property type="molecule type" value="Genomic_DNA"/>
</dbReference>
<keyword evidence="3" id="KW-1185">Reference proteome</keyword>
<evidence type="ECO:0000256" key="1">
    <source>
        <dbReference type="SAM" id="MobiDB-lite"/>
    </source>
</evidence>
<reference evidence="2 3" key="1">
    <citation type="submission" date="2019-01" db="EMBL/GenBank/DDBJ databases">
        <title>Sequencing of cultivated peanut Arachis hypogaea provides insights into genome evolution and oil improvement.</title>
        <authorList>
            <person name="Chen X."/>
        </authorList>
    </citation>
    <scope>NUCLEOTIDE SEQUENCE [LARGE SCALE GENOMIC DNA]</scope>
    <source>
        <strain evidence="3">cv. Fuhuasheng</strain>
        <tissue evidence="2">Leaves</tissue>
    </source>
</reference>
<accession>A0A445C319</accession>
<comment type="caution">
    <text evidence="2">The sequence shown here is derived from an EMBL/GenBank/DDBJ whole genome shotgun (WGS) entry which is preliminary data.</text>
</comment>
<gene>
    <name evidence="2" type="ORF">Ahy_A07g031153</name>
</gene>
<proteinExistence type="predicted"/>
<feature type="region of interest" description="Disordered" evidence="1">
    <location>
        <begin position="310"/>
        <end position="340"/>
    </location>
</feature>
<organism evidence="2 3">
    <name type="scientific">Arachis hypogaea</name>
    <name type="common">Peanut</name>
    <dbReference type="NCBI Taxonomy" id="3818"/>
    <lineage>
        <taxon>Eukaryota</taxon>
        <taxon>Viridiplantae</taxon>
        <taxon>Streptophyta</taxon>
        <taxon>Embryophyta</taxon>
        <taxon>Tracheophyta</taxon>
        <taxon>Spermatophyta</taxon>
        <taxon>Magnoliopsida</taxon>
        <taxon>eudicotyledons</taxon>
        <taxon>Gunneridae</taxon>
        <taxon>Pentapetalae</taxon>
        <taxon>rosids</taxon>
        <taxon>fabids</taxon>
        <taxon>Fabales</taxon>
        <taxon>Fabaceae</taxon>
        <taxon>Papilionoideae</taxon>
        <taxon>50 kb inversion clade</taxon>
        <taxon>dalbergioids sensu lato</taxon>
        <taxon>Dalbergieae</taxon>
        <taxon>Pterocarpus clade</taxon>
        <taxon>Arachis</taxon>
    </lineage>
</organism>
<dbReference type="Proteomes" id="UP000289738">
    <property type="component" value="Chromosome A07"/>
</dbReference>
<evidence type="ECO:0008006" key="4">
    <source>
        <dbReference type="Google" id="ProtNLM"/>
    </source>
</evidence>
<evidence type="ECO:0000313" key="3">
    <source>
        <dbReference type="Proteomes" id="UP000289738"/>
    </source>
</evidence>
<dbReference type="AlphaFoldDB" id="A0A445C319"/>
<name>A0A445C319_ARAHY</name>
<sequence>MEAKLDDGVNQGAGIQEDGSGGTQIETNETLIGDGKNDTCDEWVEGKAIEYRDVLMLTEADMMRKVFCTDEAAYEFYKRYGKCHGFGIRKGDSGKDDNGRVIRRRFFWINANVKKYQNNELEAHFKSIHGNPVITTCLDPLERFTANVYTQELFLDVRREIVGVGGVNFVVKHEHARKIPSRLVLNRWRKDTKSLENYGEGRADECSERGFLLRQGALHYASQWFSFVAACSPGLFKTAMSGIRVLCKQIEAACDQKGPSAKGRDTPSVKDPVVVKTKVAPRVKKMSGRKRRCSMCWKAGHTKRHYTKKRGVNMQADPQEDGNAVDLGSEGSSPTENAKVDVTRRKCFHLKWEKPLLSRTWKNPGSGQMRGVRVAYSYRKLGFYPPTVL</sequence>
<protein>
    <recommendedName>
        <fullName evidence="4">Protein FAR1-RELATED SEQUENCE</fullName>
    </recommendedName>
</protein>
<feature type="region of interest" description="Disordered" evidence="1">
    <location>
        <begin position="1"/>
        <end position="31"/>
    </location>
</feature>